<keyword evidence="2" id="KW-1185">Reference proteome</keyword>
<name>A0A183BSX8_GLOPA</name>
<reference evidence="2" key="1">
    <citation type="submission" date="2014-05" db="EMBL/GenBank/DDBJ databases">
        <title>The genome and life-stage specific transcriptomes of Globodera pallida elucidate key aspects of plant parasitism by a cyst nematode.</title>
        <authorList>
            <person name="Cotton J.A."/>
            <person name="Lilley C.J."/>
            <person name="Jones L.M."/>
            <person name="Kikuchi T."/>
            <person name="Reid A.J."/>
            <person name="Thorpe P."/>
            <person name="Tsai I.J."/>
            <person name="Beasley H."/>
            <person name="Blok V."/>
            <person name="Cock P.J.A."/>
            <person name="Van den Akker S.E."/>
            <person name="Holroyd N."/>
            <person name="Hunt M."/>
            <person name="Mantelin S."/>
            <person name="Naghra H."/>
            <person name="Pain A."/>
            <person name="Palomares-Rius J.E."/>
            <person name="Zarowiecki M."/>
            <person name="Berriman M."/>
            <person name="Jones J.T."/>
            <person name="Urwin P.E."/>
        </authorList>
    </citation>
    <scope>NUCLEOTIDE SEQUENCE [LARGE SCALE GENOMIC DNA]</scope>
    <source>
        <strain evidence="2">Lindley</strain>
    </source>
</reference>
<proteinExistence type="predicted"/>
<dbReference type="AlphaFoldDB" id="A0A183BSX8"/>
<accession>A0A183BSX8</accession>
<evidence type="ECO:0000313" key="3">
    <source>
        <dbReference type="WBParaSite" id="GPLIN_000371400"/>
    </source>
</evidence>
<organism evidence="2 3">
    <name type="scientific">Globodera pallida</name>
    <name type="common">Potato cyst nematode worm</name>
    <name type="synonym">Heterodera pallida</name>
    <dbReference type="NCBI Taxonomy" id="36090"/>
    <lineage>
        <taxon>Eukaryota</taxon>
        <taxon>Metazoa</taxon>
        <taxon>Ecdysozoa</taxon>
        <taxon>Nematoda</taxon>
        <taxon>Chromadorea</taxon>
        <taxon>Rhabditida</taxon>
        <taxon>Tylenchina</taxon>
        <taxon>Tylenchomorpha</taxon>
        <taxon>Tylenchoidea</taxon>
        <taxon>Heteroderidae</taxon>
        <taxon>Heteroderinae</taxon>
        <taxon>Globodera</taxon>
    </lineage>
</organism>
<keyword evidence="1" id="KW-0812">Transmembrane</keyword>
<feature type="transmembrane region" description="Helical" evidence="1">
    <location>
        <begin position="25"/>
        <end position="44"/>
    </location>
</feature>
<evidence type="ECO:0000313" key="2">
    <source>
        <dbReference type="Proteomes" id="UP000050741"/>
    </source>
</evidence>
<dbReference type="Proteomes" id="UP000050741">
    <property type="component" value="Unassembled WGS sequence"/>
</dbReference>
<keyword evidence="1" id="KW-1133">Transmembrane helix</keyword>
<reference evidence="3" key="2">
    <citation type="submission" date="2016-06" db="UniProtKB">
        <authorList>
            <consortium name="WormBaseParasite"/>
        </authorList>
    </citation>
    <scope>IDENTIFICATION</scope>
</reference>
<evidence type="ECO:0000256" key="1">
    <source>
        <dbReference type="SAM" id="Phobius"/>
    </source>
</evidence>
<protein>
    <submittedName>
        <fullName evidence="3">Secreted protein</fullName>
    </submittedName>
</protein>
<keyword evidence="1" id="KW-0472">Membrane</keyword>
<dbReference type="WBParaSite" id="GPLIN_000371400">
    <property type="protein sequence ID" value="GPLIN_000371400"/>
    <property type="gene ID" value="GPLIN_000371400"/>
</dbReference>
<sequence length="144" mass="16087">MFKGYNRMWNAQGNNSTSDKDSTRITCTCLAIQMVAVFYVLHIAAANTKWFSDFLCCDSFGKVLYYPIQLILRANYVSDELLLLLICKEMRVNFVRLIAKVLPFCGRNGRATAAIVPIASVAASSRQMPTVNVNLNGAAPRRWA</sequence>